<evidence type="ECO:0000256" key="2">
    <source>
        <dbReference type="ARBA" id="ARBA00012528"/>
    </source>
</evidence>
<dbReference type="SUPFAM" id="SSF55073">
    <property type="entry name" value="Nucleotide cyclase"/>
    <property type="match status" value="1"/>
</dbReference>
<dbReference type="GO" id="GO:0007165">
    <property type="term" value="P:signal transduction"/>
    <property type="evidence" value="ECO:0007669"/>
    <property type="project" value="InterPro"/>
</dbReference>
<dbReference type="EC" id="2.7.7.65" evidence="2"/>
<dbReference type="InterPro" id="IPR050469">
    <property type="entry name" value="Diguanylate_Cyclase"/>
</dbReference>
<name>A0A7W2ITM4_9VIBR</name>
<dbReference type="AlphaFoldDB" id="A0A7W2ITM4"/>
<dbReference type="GO" id="GO:1902201">
    <property type="term" value="P:negative regulation of bacterial-type flagellum-dependent cell motility"/>
    <property type="evidence" value="ECO:0007669"/>
    <property type="project" value="TreeGrafter"/>
</dbReference>
<evidence type="ECO:0000259" key="6">
    <source>
        <dbReference type="PROSITE" id="PS50887"/>
    </source>
</evidence>
<dbReference type="PANTHER" id="PTHR45138:SF9">
    <property type="entry name" value="DIGUANYLATE CYCLASE DGCM-RELATED"/>
    <property type="match status" value="1"/>
</dbReference>
<sequence>MIALVKRLTVSQTLFLSHLLLALLIISGMSVARYESEWHRQIRFSAALAKQSLQSQVHMFSTAVSGLNYASMTLTSTVETLSAIDDALFIEVSGRSDHTNRSVVVRYIPKTKMVWRADVENGEMDTSMARIGKLEALLKQVESYNTLESRKLNYLLEKARSEHRLLENSDVMAESYTLDWDKPLDVDEPFFLDDNNYVLHVVLPLRNKNGGLIWAVFDAQELAQFKTALTRSIALQALIALFLALAVVYWVAHWIVNPLNNLASSMGGSASYRSLDAFPELERDDEIGQLARAYRGLLLKIDQQLDSLRAKSDADSLTGLGSRYKYSRTVLPYIERSIHSGQVVGLMICDIDNFKAYNDIYGHMQGDRALVSVANSLQAQLTNVDMAFRYGGEEFVILCYRHDRKELERVSELLRRSVENTNLIHSGNPNYEKITVSIGGALAHVDSLTGEPIDYEQLVESLFTTADRVLYECKRSGRNRSAWASVFSTQIVEVHSATSTK</sequence>
<dbReference type="InterPro" id="IPR000160">
    <property type="entry name" value="GGDEF_dom"/>
</dbReference>
<evidence type="ECO:0000256" key="4">
    <source>
        <dbReference type="SAM" id="Phobius"/>
    </source>
</evidence>
<proteinExistence type="predicted"/>
<keyword evidence="4" id="KW-0812">Transmembrane</keyword>
<dbReference type="PROSITE" id="PS50885">
    <property type="entry name" value="HAMP"/>
    <property type="match status" value="1"/>
</dbReference>
<reference evidence="7 8" key="1">
    <citation type="submission" date="2020-07" db="EMBL/GenBank/DDBJ databases">
        <title>Vibrio marinisediminis sp. nov., isolated from marine sediment.</title>
        <authorList>
            <person name="Ji X."/>
        </authorList>
    </citation>
    <scope>NUCLEOTIDE SEQUENCE [LARGE SCALE GENOMIC DNA]</scope>
    <source>
        <strain evidence="7 8">404</strain>
    </source>
</reference>
<dbReference type="Gene3D" id="6.10.340.10">
    <property type="match status" value="1"/>
</dbReference>
<feature type="domain" description="GGDEF" evidence="6">
    <location>
        <begin position="342"/>
        <end position="486"/>
    </location>
</feature>
<keyword evidence="4" id="KW-0472">Membrane</keyword>
<dbReference type="NCBIfam" id="TIGR00254">
    <property type="entry name" value="GGDEF"/>
    <property type="match status" value="1"/>
</dbReference>
<dbReference type="SMART" id="SM00267">
    <property type="entry name" value="GGDEF"/>
    <property type="match status" value="1"/>
</dbReference>
<dbReference type="FunFam" id="3.30.70.270:FF:000001">
    <property type="entry name" value="Diguanylate cyclase domain protein"/>
    <property type="match status" value="1"/>
</dbReference>
<dbReference type="Proteomes" id="UP000571701">
    <property type="component" value="Unassembled WGS sequence"/>
</dbReference>
<dbReference type="InterPro" id="IPR003660">
    <property type="entry name" value="HAMP_dom"/>
</dbReference>
<evidence type="ECO:0000313" key="7">
    <source>
        <dbReference type="EMBL" id="MBA5762640.1"/>
    </source>
</evidence>
<dbReference type="RefSeq" id="WP_182108665.1">
    <property type="nucleotide sequence ID" value="NZ_JACFYF010000004.1"/>
</dbReference>
<dbReference type="InterPro" id="IPR043128">
    <property type="entry name" value="Rev_trsase/Diguanyl_cyclase"/>
</dbReference>
<comment type="catalytic activity">
    <reaction evidence="3">
        <text>2 GTP = 3',3'-c-di-GMP + 2 diphosphate</text>
        <dbReference type="Rhea" id="RHEA:24898"/>
        <dbReference type="ChEBI" id="CHEBI:33019"/>
        <dbReference type="ChEBI" id="CHEBI:37565"/>
        <dbReference type="ChEBI" id="CHEBI:58805"/>
        <dbReference type="EC" id="2.7.7.65"/>
    </reaction>
</comment>
<comment type="caution">
    <text evidence="7">The sequence shown here is derived from an EMBL/GenBank/DDBJ whole genome shotgun (WGS) entry which is preliminary data.</text>
</comment>
<evidence type="ECO:0000259" key="5">
    <source>
        <dbReference type="PROSITE" id="PS50885"/>
    </source>
</evidence>
<evidence type="ECO:0000313" key="8">
    <source>
        <dbReference type="Proteomes" id="UP000571701"/>
    </source>
</evidence>
<dbReference type="PANTHER" id="PTHR45138">
    <property type="entry name" value="REGULATORY COMPONENTS OF SENSORY TRANSDUCTION SYSTEM"/>
    <property type="match status" value="1"/>
</dbReference>
<dbReference type="GO" id="GO:0052621">
    <property type="term" value="F:diguanylate cyclase activity"/>
    <property type="evidence" value="ECO:0007669"/>
    <property type="project" value="UniProtKB-EC"/>
</dbReference>
<feature type="transmembrane region" description="Helical" evidence="4">
    <location>
        <begin position="233"/>
        <end position="256"/>
    </location>
</feature>
<comment type="cofactor">
    <cofactor evidence="1">
        <name>Mg(2+)</name>
        <dbReference type="ChEBI" id="CHEBI:18420"/>
    </cofactor>
</comment>
<dbReference type="CDD" id="cd01949">
    <property type="entry name" value="GGDEF"/>
    <property type="match status" value="1"/>
</dbReference>
<feature type="domain" description="HAMP" evidence="5">
    <location>
        <begin position="253"/>
        <end position="306"/>
    </location>
</feature>
<feature type="transmembrane region" description="Helical" evidence="4">
    <location>
        <begin position="15"/>
        <end position="34"/>
    </location>
</feature>
<protein>
    <recommendedName>
        <fullName evidence="2">diguanylate cyclase</fullName>
        <ecNumber evidence="2">2.7.7.65</ecNumber>
    </recommendedName>
</protein>
<dbReference type="Gene3D" id="3.30.70.270">
    <property type="match status" value="1"/>
</dbReference>
<keyword evidence="8" id="KW-1185">Reference proteome</keyword>
<keyword evidence="4" id="KW-1133">Transmembrane helix</keyword>
<evidence type="ECO:0000256" key="1">
    <source>
        <dbReference type="ARBA" id="ARBA00001946"/>
    </source>
</evidence>
<dbReference type="Pfam" id="PF00990">
    <property type="entry name" value="GGDEF"/>
    <property type="match status" value="1"/>
</dbReference>
<dbReference type="EMBL" id="JACFYF010000004">
    <property type="protein sequence ID" value="MBA5762640.1"/>
    <property type="molecule type" value="Genomic_DNA"/>
</dbReference>
<gene>
    <name evidence="7" type="ORF">H2O73_09830</name>
</gene>
<dbReference type="PROSITE" id="PS50887">
    <property type="entry name" value="GGDEF"/>
    <property type="match status" value="1"/>
</dbReference>
<accession>A0A7W2ITM4</accession>
<dbReference type="GO" id="GO:0005886">
    <property type="term" value="C:plasma membrane"/>
    <property type="evidence" value="ECO:0007669"/>
    <property type="project" value="TreeGrafter"/>
</dbReference>
<dbReference type="InterPro" id="IPR029787">
    <property type="entry name" value="Nucleotide_cyclase"/>
</dbReference>
<dbReference type="GO" id="GO:0043709">
    <property type="term" value="P:cell adhesion involved in single-species biofilm formation"/>
    <property type="evidence" value="ECO:0007669"/>
    <property type="project" value="TreeGrafter"/>
</dbReference>
<organism evidence="7 8">
    <name type="scientific">Vibrio marinisediminis</name>
    <dbReference type="NCBI Taxonomy" id="2758441"/>
    <lineage>
        <taxon>Bacteria</taxon>
        <taxon>Pseudomonadati</taxon>
        <taxon>Pseudomonadota</taxon>
        <taxon>Gammaproteobacteria</taxon>
        <taxon>Vibrionales</taxon>
        <taxon>Vibrionaceae</taxon>
        <taxon>Vibrio</taxon>
    </lineage>
</organism>
<evidence type="ECO:0000256" key="3">
    <source>
        <dbReference type="ARBA" id="ARBA00034247"/>
    </source>
</evidence>